<evidence type="ECO:0000313" key="1">
    <source>
        <dbReference type="EMBL" id="MBX70061.1"/>
    </source>
</evidence>
<protein>
    <submittedName>
        <fullName evidence="1">Uncharacterized protein</fullName>
    </submittedName>
</protein>
<dbReference type="EMBL" id="GGEC01089577">
    <property type="protein sequence ID" value="MBX70061.1"/>
    <property type="molecule type" value="Transcribed_RNA"/>
</dbReference>
<name>A0A2P2QT30_RHIMU</name>
<reference evidence="1" key="1">
    <citation type="submission" date="2018-02" db="EMBL/GenBank/DDBJ databases">
        <title>Rhizophora mucronata_Transcriptome.</title>
        <authorList>
            <person name="Meera S.P."/>
            <person name="Sreeshan A."/>
            <person name="Augustine A."/>
        </authorList>
    </citation>
    <scope>NUCLEOTIDE SEQUENCE</scope>
    <source>
        <tissue evidence="1">Leaf</tissue>
    </source>
</reference>
<proteinExistence type="predicted"/>
<accession>A0A2P2QT30</accession>
<sequence>MYAYIHFKVFGHPSWRKKSSLAANSFYRCINSKHNQIN</sequence>
<dbReference type="AlphaFoldDB" id="A0A2P2QT30"/>
<organism evidence="1">
    <name type="scientific">Rhizophora mucronata</name>
    <name type="common">Asiatic mangrove</name>
    <dbReference type="NCBI Taxonomy" id="61149"/>
    <lineage>
        <taxon>Eukaryota</taxon>
        <taxon>Viridiplantae</taxon>
        <taxon>Streptophyta</taxon>
        <taxon>Embryophyta</taxon>
        <taxon>Tracheophyta</taxon>
        <taxon>Spermatophyta</taxon>
        <taxon>Magnoliopsida</taxon>
        <taxon>eudicotyledons</taxon>
        <taxon>Gunneridae</taxon>
        <taxon>Pentapetalae</taxon>
        <taxon>rosids</taxon>
        <taxon>fabids</taxon>
        <taxon>Malpighiales</taxon>
        <taxon>Rhizophoraceae</taxon>
        <taxon>Rhizophora</taxon>
    </lineage>
</organism>